<reference evidence="1" key="1">
    <citation type="submission" date="2020-05" db="EMBL/GenBank/DDBJ databases">
        <authorList>
            <person name="Chiriac C."/>
            <person name="Salcher M."/>
            <person name="Ghai R."/>
            <person name="Kavagutti S V."/>
        </authorList>
    </citation>
    <scope>NUCLEOTIDE SEQUENCE</scope>
</reference>
<protein>
    <submittedName>
        <fullName evidence="1">Unannotated protein</fullName>
    </submittedName>
</protein>
<evidence type="ECO:0000313" key="1">
    <source>
        <dbReference type="EMBL" id="CAB4797353.1"/>
    </source>
</evidence>
<dbReference type="AlphaFoldDB" id="A0A6J6XNE5"/>
<sequence length="125" mass="13835">MNADFYWGFGGDLGLLPTKSTWYSGPKVLVRPLITAKMKPYTISKGGRSVFYGTVSPSKVGAKLALQQRVGSKWVSLRTTRVTSRNTYSFPVYGTSRGTVQYRAYFYADSRNASQGTSIRTLTVV</sequence>
<accession>A0A6J6XNE5</accession>
<gene>
    <name evidence="1" type="ORF">UFOPK3024_00391</name>
</gene>
<name>A0A6J6XNE5_9ZZZZ</name>
<dbReference type="EMBL" id="CAFAAK010000059">
    <property type="protein sequence ID" value="CAB4797353.1"/>
    <property type="molecule type" value="Genomic_DNA"/>
</dbReference>
<proteinExistence type="predicted"/>
<organism evidence="1">
    <name type="scientific">freshwater metagenome</name>
    <dbReference type="NCBI Taxonomy" id="449393"/>
    <lineage>
        <taxon>unclassified sequences</taxon>
        <taxon>metagenomes</taxon>
        <taxon>ecological metagenomes</taxon>
    </lineage>
</organism>